<evidence type="ECO:0000256" key="1">
    <source>
        <dbReference type="SAM" id="MobiDB-lite"/>
    </source>
</evidence>
<feature type="region of interest" description="Disordered" evidence="1">
    <location>
        <begin position="162"/>
        <end position="190"/>
    </location>
</feature>
<feature type="compositionally biased region" description="Basic and acidic residues" evidence="1">
    <location>
        <begin position="162"/>
        <end position="171"/>
    </location>
</feature>
<dbReference type="AlphaFoldDB" id="A0A2H1VK09"/>
<name>A0A2H1VK09_SPOFR</name>
<proteinExistence type="predicted"/>
<organism evidence="2">
    <name type="scientific">Spodoptera frugiperda</name>
    <name type="common">Fall armyworm</name>
    <dbReference type="NCBI Taxonomy" id="7108"/>
    <lineage>
        <taxon>Eukaryota</taxon>
        <taxon>Metazoa</taxon>
        <taxon>Ecdysozoa</taxon>
        <taxon>Arthropoda</taxon>
        <taxon>Hexapoda</taxon>
        <taxon>Insecta</taxon>
        <taxon>Pterygota</taxon>
        <taxon>Neoptera</taxon>
        <taxon>Endopterygota</taxon>
        <taxon>Lepidoptera</taxon>
        <taxon>Glossata</taxon>
        <taxon>Ditrysia</taxon>
        <taxon>Noctuoidea</taxon>
        <taxon>Noctuidae</taxon>
        <taxon>Amphipyrinae</taxon>
        <taxon>Spodoptera</taxon>
    </lineage>
</organism>
<reference evidence="2" key="1">
    <citation type="submission" date="2016-07" db="EMBL/GenBank/DDBJ databases">
        <authorList>
            <person name="Bretaudeau A."/>
        </authorList>
    </citation>
    <scope>NUCLEOTIDE SEQUENCE</scope>
    <source>
        <strain evidence="2">Rice</strain>
        <tissue evidence="2">Whole body</tissue>
    </source>
</reference>
<sequence>MKLKCRFRKIIKNILFEKNLKLTKKHGLLTQQHFWELMYLNNSICERVDYEASTKRRYHNVIVHCDTNTALSNDIISKQTIIYPCSKFHPVSFNRFDVIEFQTYIQTFTFISKILYKSKKQLTHSVPLTRLESPCKFYSSAVDSPSEFNVFAISFQNAAVKRADGSPDGKKSPPPMDTRHTRGVTSALPPLSGMGAKLESPVAARQSPRRMSRNAAHEYEPLAWLETSRVPRQTVTCANILLANNNNVIRLKQKENQQLNVHASAAVLCPEVCYENGIKSLLRNSLSNHKINTAVSKVLILTLETKQINLSISNATDIWIFIDTVFASVCTRCKHKNND</sequence>
<protein>
    <submittedName>
        <fullName evidence="2">SFRICE_002767</fullName>
    </submittedName>
</protein>
<gene>
    <name evidence="2" type="ORF">SFRICE_002767</name>
</gene>
<accession>A0A2H1VK09</accession>
<evidence type="ECO:0000313" key="2">
    <source>
        <dbReference type="EMBL" id="SOQ41157.1"/>
    </source>
</evidence>
<dbReference type="EMBL" id="ODYU01002977">
    <property type="protein sequence ID" value="SOQ41157.1"/>
    <property type="molecule type" value="Genomic_DNA"/>
</dbReference>